<proteinExistence type="predicted"/>
<dbReference type="Pfam" id="PF05901">
    <property type="entry name" value="Excalibur"/>
    <property type="match status" value="1"/>
</dbReference>
<evidence type="ECO:0000313" key="3">
    <source>
        <dbReference type="Proteomes" id="UP000596092"/>
    </source>
</evidence>
<evidence type="ECO:0000313" key="2">
    <source>
        <dbReference type="EMBL" id="QQG66903.1"/>
    </source>
</evidence>
<name>A0A7T6ARU7_9BACT</name>
<reference evidence="2 3" key="1">
    <citation type="submission" date="2020-05" db="EMBL/GenBank/DDBJ databases">
        <title>Complete genome of Desulfobulbus oligotrophicus.</title>
        <authorList>
            <person name="Podar M."/>
        </authorList>
    </citation>
    <scope>NUCLEOTIDE SEQUENCE [LARGE SCALE GENOMIC DNA]</scope>
    <source>
        <strain evidence="2 3">Prop6</strain>
    </source>
</reference>
<dbReference type="KEGG" id="dog:HP555_00330"/>
<dbReference type="InterPro" id="IPR008613">
    <property type="entry name" value="Excalibur_Ca-bd_domain"/>
</dbReference>
<accession>A0A7T6ARU7</accession>
<gene>
    <name evidence="2" type="ORF">HP555_00330</name>
</gene>
<dbReference type="EMBL" id="CP054140">
    <property type="protein sequence ID" value="QQG66903.1"/>
    <property type="molecule type" value="Genomic_DNA"/>
</dbReference>
<evidence type="ECO:0000259" key="1">
    <source>
        <dbReference type="SMART" id="SM00894"/>
    </source>
</evidence>
<dbReference type="Proteomes" id="UP000596092">
    <property type="component" value="Chromosome"/>
</dbReference>
<dbReference type="AlphaFoldDB" id="A0A7T6ARU7"/>
<dbReference type="SMART" id="SM00894">
    <property type="entry name" value="Excalibur"/>
    <property type="match status" value="1"/>
</dbReference>
<keyword evidence="3" id="KW-1185">Reference proteome</keyword>
<feature type="domain" description="Excalibur calcium-binding" evidence="1">
    <location>
        <begin position="75"/>
        <end position="110"/>
    </location>
</feature>
<organism evidence="2 3">
    <name type="scientific">Desulfobulbus oligotrophicus</name>
    <dbReference type="NCBI Taxonomy" id="1909699"/>
    <lineage>
        <taxon>Bacteria</taxon>
        <taxon>Pseudomonadati</taxon>
        <taxon>Thermodesulfobacteriota</taxon>
        <taxon>Desulfobulbia</taxon>
        <taxon>Desulfobulbales</taxon>
        <taxon>Desulfobulbaceae</taxon>
        <taxon>Desulfobulbus</taxon>
    </lineage>
</organism>
<protein>
    <submittedName>
        <fullName evidence="2">Excalibur calcium-binding domain-containing protein</fullName>
    </submittedName>
</protein>
<sequence length="115" mass="12538">MWSDSVVVPPWEWRAAQREGRQEQEAAPVIIIGGNKPVSAGSSGKPTLIDAVISFCQGNKSVSAGSSGKQYRCDGRTYCSQMTSCDEAKFFLKNCPGTKMDGDNDGVPCERQWCR</sequence>